<evidence type="ECO:0000313" key="2">
    <source>
        <dbReference type="EMBL" id="RCJ05325.1"/>
    </source>
</evidence>
<accession>A0A367PE19</accession>
<evidence type="ECO:0000313" key="3">
    <source>
        <dbReference type="Proteomes" id="UP000253501"/>
    </source>
</evidence>
<comment type="caution">
    <text evidence="2">The sequence shown here is derived from an EMBL/GenBank/DDBJ whole genome shotgun (WGS) entry which is preliminary data.</text>
</comment>
<feature type="chain" id="PRO_5016751722" description="Transmembrane protein" evidence="1">
    <location>
        <begin position="25"/>
        <end position="349"/>
    </location>
</feature>
<feature type="signal peptide" evidence="1">
    <location>
        <begin position="1"/>
        <end position="24"/>
    </location>
</feature>
<sequence length="349" mass="38360">MNAARRALLAMLLPLLCTAGMASAAPSGRGGKTPAKPQLTRIALIADLPQWPAAEANAAALLDYFGERKLDLVIHAGGIKGDTESCSDAVLGNRQQLLNQSPLPLIYVPGETDWSECRLPVNGGFDAVERLNRLRELFFPEDATLGRHPRPLLRQSDQALFRSFRENMRMEVGDILLVGMNLPGDNNHYRDEGGRNGEFEDRREANRQWLARAFSVARQRDLNGIVVVVHADPHFANGWEKKGRPTLLDGFMRHRTRDGYLEFKRQLRELAGRFRGQVLLVHAGGSGANGADNGFGIDKPLRDAAGKVMQNFTRVSLPTDTVSQWAELVITPGAASPFAVMLKDAPASH</sequence>
<gene>
    <name evidence="2" type="ORF">DDK22_26945</name>
</gene>
<dbReference type="InterPro" id="IPR029052">
    <property type="entry name" value="Metallo-depent_PP-like"/>
</dbReference>
<reference evidence="2 3" key="1">
    <citation type="submission" date="2018-04" db="EMBL/GenBank/DDBJ databases">
        <title>Cupriavidus necator CR12 genome sequencing and assembly.</title>
        <authorList>
            <person name="Ben Fekih I."/>
            <person name="Mazhar H.S."/>
            <person name="Bello S.K."/>
            <person name="Rensing C."/>
        </authorList>
    </citation>
    <scope>NUCLEOTIDE SEQUENCE [LARGE SCALE GENOMIC DNA]</scope>
    <source>
        <strain evidence="2 3">CR12</strain>
    </source>
</reference>
<name>A0A367PE19_CUPNE</name>
<dbReference type="Proteomes" id="UP000253501">
    <property type="component" value="Unassembled WGS sequence"/>
</dbReference>
<protein>
    <recommendedName>
        <fullName evidence="4">Transmembrane protein</fullName>
    </recommendedName>
</protein>
<evidence type="ECO:0008006" key="4">
    <source>
        <dbReference type="Google" id="ProtNLM"/>
    </source>
</evidence>
<dbReference type="RefSeq" id="WP_114134580.1">
    <property type="nucleotide sequence ID" value="NZ_CP068434.1"/>
</dbReference>
<proteinExistence type="predicted"/>
<dbReference type="AlphaFoldDB" id="A0A367PE19"/>
<organism evidence="2 3">
    <name type="scientific">Cupriavidus necator</name>
    <name type="common">Alcaligenes eutrophus</name>
    <name type="synonym">Ralstonia eutropha</name>
    <dbReference type="NCBI Taxonomy" id="106590"/>
    <lineage>
        <taxon>Bacteria</taxon>
        <taxon>Pseudomonadati</taxon>
        <taxon>Pseudomonadota</taxon>
        <taxon>Betaproteobacteria</taxon>
        <taxon>Burkholderiales</taxon>
        <taxon>Burkholderiaceae</taxon>
        <taxon>Cupriavidus</taxon>
    </lineage>
</organism>
<evidence type="ECO:0000256" key="1">
    <source>
        <dbReference type="SAM" id="SignalP"/>
    </source>
</evidence>
<keyword evidence="1" id="KW-0732">Signal</keyword>
<dbReference type="EMBL" id="QDHA01000076">
    <property type="protein sequence ID" value="RCJ05325.1"/>
    <property type="molecule type" value="Genomic_DNA"/>
</dbReference>
<dbReference type="SUPFAM" id="SSF56300">
    <property type="entry name" value="Metallo-dependent phosphatases"/>
    <property type="match status" value="1"/>
</dbReference>